<keyword evidence="2" id="KW-1185">Reference proteome</keyword>
<dbReference type="KEGG" id="vg:40085627"/>
<evidence type="ECO:0000313" key="2">
    <source>
        <dbReference type="Proteomes" id="UP000225148"/>
    </source>
</evidence>
<name>A0A1Z1LXS5_9CAUD</name>
<dbReference type="EMBL" id="MF036690">
    <property type="protein sequence ID" value="ARW57641.1"/>
    <property type="molecule type" value="Genomic_DNA"/>
</dbReference>
<reference evidence="1 2" key="1">
    <citation type="submission" date="2017-04" db="EMBL/GenBank/DDBJ databases">
        <title>Environmental T4-family bacteriophages evolve to escape abortive infection via multiple routes in a bacterial host employing altruistic suicide through Type III toxin-antitoxin systems.</title>
        <authorList>
            <person name="Chen B."/>
            <person name="Salmond G.P.C."/>
            <person name="Akusobi C."/>
            <person name="Fang X."/>
        </authorList>
    </citation>
    <scope>NUCLEOTIDE SEQUENCE [LARGE SCALE GENOMIC DNA]</scope>
</reference>
<dbReference type="Proteomes" id="UP000225148">
    <property type="component" value="Segment"/>
</dbReference>
<accession>A0A1Z1LXS5</accession>
<protein>
    <submittedName>
        <fullName evidence="1">Uncharacterized protein</fullName>
    </submittedName>
</protein>
<organism evidence="1 2">
    <name type="scientific">Serratia phage CHI14</name>
    <dbReference type="NCBI Taxonomy" id="2006941"/>
    <lineage>
        <taxon>Viruses</taxon>
        <taxon>Duplodnaviria</taxon>
        <taxon>Heunggongvirae</taxon>
        <taxon>Uroviricota</taxon>
        <taxon>Caudoviricetes</taxon>
        <taxon>Pantevenvirales</taxon>
        <taxon>Straboviridae</taxon>
        <taxon>Tevenvirinae</taxon>
        <taxon>Winklervirus</taxon>
        <taxon>Winklervirus chi14</taxon>
    </lineage>
</organism>
<sequence>MTSLHDKIDTILRDNMLGIRGEISQAGIALALDAIRMDHAVSMIPEEEYDAILIAVKGIDVKLGRQYMGTVFNDKKQRFHDGAFLTIGTVQNIAYPIDGLQLISTKRTTYLVI</sequence>
<dbReference type="RefSeq" id="YP_009609543.1">
    <property type="nucleotide sequence ID" value="NC_041996.1"/>
</dbReference>
<proteinExistence type="predicted"/>
<evidence type="ECO:0000313" key="1">
    <source>
        <dbReference type="EMBL" id="ARW57641.1"/>
    </source>
</evidence>
<dbReference type="GeneID" id="40085627"/>